<feature type="compositionally biased region" description="Pro residues" evidence="1">
    <location>
        <begin position="150"/>
        <end position="160"/>
    </location>
</feature>
<evidence type="ECO:0000259" key="2">
    <source>
        <dbReference type="Pfam" id="PF03732"/>
    </source>
</evidence>
<protein>
    <recommendedName>
        <fullName evidence="2">Retrotransposon gag domain-containing protein</fullName>
    </recommendedName>
</protein>
<dbReference type="Gramene" id="AET6Gv20827100.6">
    <property type="protein sequence ID" value="AET6Gv20827100.6"/>
    <property type="gene ID" value="AET6Gv20827100"/>
</dbReference>
<dbReference type="Proteomes" id="UP000015105">
    <property type="component" value="Chromosome 6D"/>
</dbReference>
<keyword evidence="4" id="KW-1185">Reference proteome</keyword>
<evidence type="ECO:0000256" key="1">
    <source>
        <dbReference type="SAM" id="MobiDB-lite"/>
    </source>
</evidence>
<feature type="domain" description="Retrotransposon gag" evidence="2">
    <location>
        <begin position="2"/>
        <end position="91"/>
    </location>
</feature>
<dbReference type="EnsemblPlants" id="AET6Gv20827100.6">
    <property type="protein sequence ID" value="AET6Gv20827100.6"/>
    <property type="gene ID" value="AET6Gv20827100"/>
</dbReference>
<proteinExistence type="predicted"/>
<reference evidence="4" key="1">
    <citation type="journal article" date="2014" name="Science">
        <title>Ancient hybridizations among the ancestral genomes of bread wheat.</title>
        <authorList>
            <consortium name="International Wheat Genome Sequencing Consortium,"/>
            <person name="Marcussen T."/>
            <person name="Sandve S.R."/>
            <person name="Heier L."/>
            <person name="Spannagl M."/>
            <person name="Pfeifer M."/>
            <person name="Jakobsen K.S."/>
            <person name="Wulff B.B."/>
            <person name="Steuernagel B."/>
            <person name="Mayer K.F."/>
            <person name="Olsen O.A."/>
        </authorList>
    </citation>
    <scope>NUCLEOTIDE SEQUENCE [LARGE SCALE GENOMIC DNA]</scope>
    <source>
        <strain evidence="4">cv. AL8/78</strain>
    </source>
</reference>
<evidence type="ECO:0000313" key="4">
    <source>
        <dbReference type="Proteomes" id="UP000015105"/>
    </source>
</evidence>
<dbReference type="Pfam" id="PF03732">
    <property type="entry name" value="Retrotrans_gag"/>
    <property type="match status" value="1"/>
</dbReference>
<reference evidence="3" key="5">
    <citation type="journal article" date="2021" name="G3 (Bethesda)">
        <title>Aegilops tauschii genome assembly Aet v5.0 features greater sequence contiguity and improved annotation.</title>
        <authorList>
            <person name="Wang L."/>
            <person name="Zhu T."/>
            <person name="Rodriguez J.C."/>
            <person name="Deal K.R."/>
            <person name="Dubcovsky J."/>
            <person name="McGuire P.E."/>
            <person name="Lux T."/>
            <person name="Spannagl M."/>
            <person name="Mayer K.F.X."/>
            <person name="Baldrich P."/>
            <person name="Meyers B.C."/>
            <person name="Huo N."/>
            <person name="Gu Y.Q."/>
            <person name="Zhou H."/>
            <person name="Devos K.M."/>
            <person name="Bennetzen J.L."/>
            <person name="Unver T."/>
            <person name="Budak H."/>
            <person name="Gulick P.J."/>
            <person name="Galiba G."/>
            <person name="Kalapos B."/>
            <person name="Nelson D.R."/>
            <person name="Li P."/>
            <person name="You F.M."/>
            <person name="Luo M.C."/>
            <person name="Dvorak J."/>
        </authorList>
    </citation>
    <scope>NUCLEOTIDE SEQUENCE [LARGE SCALE GENOMIC DNA]</scope>
    <source>
        <strain evidence="3">cv. AL8/78</strain>
    </source>
</reference>
<evidence type="ECO:0000313" key="3">
    <source>
        <dbReference type="EnsemblPlants" id="AET6Gv20827100.6"/>
    </source>
</evidence>
<reference evidence="4" key="2">
    <citation type="journal article" date="2017" name="Nat. Plants">
        <title>The Aegilops tauschii genome reveals multiple impacts of transposons.</title>
        <authorList>
            <person name="Zhao G."/>
            <person name="Zou C."/>
            <person name="Li K."/>
            <person name="Wang K."/>
            <person name="Li T."/>
            <person name="Gao L."/>
            <person name="Zhang X."/>
            <person name="Wang H."/>
            <person name="Yang Z."/>
            <person name="Liu X."/>
            <person name="Jiang W."/>
            <person name="Mao L."/>
            <person name="Kong X."/>
            <person name="Jiao Y."/>
            <person name="Jia J."/>
        </authorList>
    </citation>
    <scope>NUCLEOTIDE SEQUENCE [LARGE SCALE GENOMIC DNA]</scope>
    <source>
        <strain evidence="4">cv. AL8/78</strain>
    </source>
</reference>
<sequence>MHFTGATMVWLENNEFDLRHMEWEFFCSVVYGQFERNEFSGLSRQLFHLRQTDSVSDYTARFTEIMHSLLAYSTTWDHALFPSRYVDGLRDEIRVVVLVHNPKDLNTVVSLAFLQEEALEISKRREPRRWEGGSGGGQSIRSRLRGAMPLPAPPGRPPPAATTATDDRRGATTDSSRSGNTVEDRLSALKAYRRAKGLCYLCGEKWGREHKCATTVQLHVVQEMFDVLGFSGLPTSEERSDSESECHTISRVATQGTVAPQTIRLQGKIQ</sequence>
<dbReference type="InterPro" id="IPR005162">
    <property type="entry name" value="Retrotrans_gag_dom"/>
</dbReference>
<reference evidence="3" key="3">
    <citation type="journal article" date="2017" name="Nature">
        <title>Genome sequence of the progenitor of the wheat D genome Aegilops tauschii.</title>
        <authorList>
            <person name="Luo M.C."/>
            <person name="Gu Y.Q."/>
            <person name="Puiu D."/>
            <person name="Wang H."/>
            <person name="Twardziok S.O."/>
            <person name="Deal K.R."/>
            <person name="Huo N."/>
            <person name="Zhu T."/>
            <person name="Wang L."/>
            <person name="Wang Y."/>
            <person name="McGuire P.E."/>
            <person name="Liu S."/>
            <person name="Long H."/>
            <person name="Ramasamy R.K."/>
            <person name="Rodriguez J.C."/>
            <person name="Van S.L."/>
            <person name="Yuan L."/>
            <person name="Wang Z."/>
            <person name="Xia Z."/>
            <person name="Xiao L."/>
            <person name="Anderson O.D."/>
            <person name="Ouyang S."/>
            <person name="Liang Y."/>
            <person name="Zimin A.V."/>
            <person name="Pertea G."/>
            <person name="Qi P."/>
            <person name="Bennetzen J.L."/>
            <person name="Dai X."/>
            <person name="Dawson M.W."/>
            <person name="Muller H.G."/>
            <person name="Kugler K."/>
            <person name="Rivarola-Duarte L."/>
            <person name="Spannagl M."/>
            <person name="Mayer K.F.X."/>
            <person name="Lu F.H."/>
            <person name="Bevan M.W."/>
            <person name="Leroy P."/>
            <person name="Li P."/>
            <person name="You F.M."/>
            <person name="Sun Q."/>
            <person name="Liu Z."/>
            <person name="Lyons E."/>
            <person name="Wicker T."/>
            <person name="Salzberg S.L."/>
            <person name="Devos K.M."/>
            <person name="Dvorak J."/>
        </authorList>
    </citation>
    <scope>NUCLEOTIDE SEQUENCE [LARGE SCALE GENOMIC DNA]</scope>
    <source>
        <strain evidence="3">cv. AL8/78</strain>
    </source>
</reference>
<organism evidence="3 4">
    <name type="scientific">Aegilops tauschii subsp. strangulata</name>
    <name type="common">Goatgrass</name>
    <dbReference type="NCBI Taxonomy" id="200361"/>
    <lineage>
        <taxon>Eukaryota</taxon>
        <taxon>Viridiplantae</taxon>
        <taxon>Streptophyta</taxon>
        <taxon>Embryophyta</taxon>
        <taxon>Tracheophyta</taxon>
        <taxon>Spermatophyta</taxon>
        <taxon>Magnoliopsida</taxon>
        <taxon>Liliopsida</taxon>
        <taxon>Poales</taxon>
        <taxon>Poaceae</taxon>
        <taxon>BOP clade</taxon>
        <taxon>Pooideae</taxon>
        <taxon>Triticodae</taxon>
        <taxon>Triticeae</taxon>
        <taxon>Triticinae</taxon>
        <taxon>Aegilops</taxon>
    </lineage>
</organism>
<feature type="region of interest" description="Disordered" evidence="1">
    <location>
        <begin position="125"/>
        <end position="182"/>
    </location>
</feature>
<dbReference type="AlphaFoldDB" id="A0A453PRQ0"/>
<reference evidence="3" key="4">
    <citation type="submission" date="2019-03" db="UniProtKB">
        <authorList>
            <consortium name="EnsemblPlants"/>
        </authorList>
    </citation>
    <scope>IDENTIFICATION</scope>
</reference>
<name>A0A453PRQ0_AEGTS</name>
<accession>A0A453PRQ0</accession>